<keyword evidence="1" id="KW-0479">Metal-binding</keyword>
<evidence type="ECO:0000313" key="6">
    <source>
        <dbReference type="EMBL" id="KAH7248664.1"/>
    </source>
</evidence>
<dbReference type="GO" id="GO:0008270">
    <property type="term" value="F:zinc ion binding"/>
    <property type="evidence" value="ECO:0007669"/>
    <property type="project" value="UniProtKB-KW"/>
</dbReference>
<keyword evidence="2 4" id="KW-0863">Zinc-finger</keyword>
<protein>
    <recommendedName>
        <fullName evidence="5">RING-type domain-containing protein</fullName>
    </recommendedName>
</protein>
<organism evidence="6 7">
    <name type="scientific">Fusarium redolens</name>
    <dbReference type="NCBI Taxonomy" id="48865"/>
    <lineage>
        <taxon>Eukaryota</taxon>
        <taxon>Fungi</taxon>
        <taxon>Dikarya</taxon>
        <taxon>Ascomycota</taxon>
        <taxon>Pezizomycotina</taxon>
        <taxon>Sordariomycetes</taxon>
        <taxon>Hypocreomycetidae</taxon>
        <taxon>Hypocreales</taxon>
        <taxon>Nectriaceae</taxon>
        <taxon>Fusarium</taxon>
        <taxon>Fusarium redolens species complex</taxon>
    </lineage>
</organism>
<sequence>MCSYPNFTTPIDFNGPKKVTDKSKETYWPQLASHIDNDAVEFKDLALNCSMCLEDITVFPHEHVEDNNEETHQGVILPCGHIFGASCISKSAQASIDTDTMIRCPTCRGAFVHPKCDHFFFGLLMPSNKSDMGLIPPTLNNGGVLADYCYQCGVKKTLEDLNEELHKILTEESRGRFVVSLTKGGETFPQPWMEDCQEARAPATFRSFVARYDRRLDKYEGSTKLWITRCHAGTAVRIRDLGPQAQ</sequence>
<gene>
    <name evidence="6" type="ORF">BKA55DRAFT_540089</name>
</gene>
<dbReference type="SUPFAM" id="SSF57850">
    <property type="entry name" value="RING/U-box"/>
    <property type="match status" value="1"/>
</dbReference>
<evidence type="ECO:0000256" key="1">
    <source>
        <dbReference type="ARBA" id="ARBA00022723"/>
    </source>
</evidence>
<keyword evidence="7" id="KW-1185">Reference proteome</keyword>
<dbReference type="InterPro" id="IPR027370">
    <property type="entry name" value="Znf-RING_euk"/>
</dbReference>
<dbReference type="Pfam" id="PF13445">
    <property type="entry name" value="zf-RING_UBOX"/>
    <property type="match status" value="1"/>
</dbReference>
<evidence type="ECO:0000256" key="3">
    <source>
        <dbReference type="ARBA" id="ARBA00022833"/>
    </source>
</evidence>
<dbReference type="InterPro" id="IPR001841">
    <property type="entry name" value="Znf_RING"/>
</dbReference>
<keyword evidence="3" id="KW-0862">Zinc</keyword>
<dbReference type="RefSeq" id="XP_046048459.1">
    <property type="nucleotide sequence ID" value="XM_046190216.1"/>
</dbReference>
<reference evidence="6" key="1">
    <citation type="journal article" date="2021" name="Nat. Commun.">
        <title>Genetic determinants of endophytism in the Arabidopsis root mycobiome.</title>
        <authorList>
            <person name="Mesny F."/>
            <person name="Miyauchi S."/>
            <person name="Thiergart T."/>
            <person name="Pickel B."/>
            <person name="Atanasova L."/>
            <person name="Karlsson M."/>
            <person name="Huettel B."/>
            <person name="Barry K.W."/>
            <person name="Haridas S."/>
            <person name="Chen C."/>
            <person name="Bauer D."/>
            <person name="Andreopoulos W."/>
            <person name="Pangilinan J."/>
            <person name="LaButti K."/>
            <person name="Riley R."/>
            <person name="Lipzen A."/>
            <person name="Clum A."/>
            <person name="Drula E."/>
            <person name="Henrissat B."/>
            <person name="Kohler A."/>
            <person name="Grigoriev I.V."/>
            <person name="Martin F.M."/>
            <person name="Hacquard S."/>
        </authorList>
    </citation>
    <scope>NUCLEOTIDE SEQUENCE</scope>
    <source>
        <strain evidence="6">MPI-CAGE-AT-0023</strain>
    </source>
</reference>
<dbReference type="Proteomes" id="UP000720189">
    <property type="component" value="Unassembled WGS sequence"/>
</dbReference>
<dbReference type="OrthoDB" id="5103197at2759"/>
<accession>A0A9P9H1U1</accession>
<dbReference type="SMART" id="SM00184">
    <property type="entry name" value="RING"/>
    <property type="match status" value="1"/>
</dbReference>
<dbReference type="Gene3D" id="3.30.40.10">
    <property type="entry name" value="Zinc/RING finger domain, C3HC4 (zinc finger)"/>
    <property type="match status" value="1"/>
</dbReference>
<dbReference type="InterPro" id="IPR013083">
    <property type="entry name" value="Znf_RING/FYVE/PHD"/>
</dbReference>
<dbReference type="EMBL" id="JAGMUX010000009">
    <property type="protein sequence ID" value="KAH7248664.1"/>
    <property type="molecule type" value="Genomic_DNA"/>
</dbReference>
<evidence type="ECO:0000313" key="7">
    <source>
        <dbReference type="Proteomes" id="UP000720189"/>
    </source>
</evidence>
<dbReference type="AlphaFoldDB" id="A0A9P9H1U1"/>
<proteinExistence type="predicted"/>
<evidence type="ECO:0000259" key="5">
    <source>
        <dbReference type="PROSITE" id="PS50089"/>
    </source>
</evidence>
<dbReference type="PROSITE" id="PS50089">
    <property type="entry name" value="ZF_RING_2"/>
    <property type="match status" value="1"/>
</dbReference>
<comment type="caution">
    <text evidence="6">The sequence shown here is derived from an EMBL/GenBank/DDBJ whole genome shotgun (WGS) entry which is preliminary data.</text>
</comment>
<feature type="domain" description="RING-type" evidence="5">
    <location>
        <begin position="49"/>
        <end position="108"/>
    </location>
</feature>
<evidence type="ECO:0000256" key="2">
    <source>
        <dbReference type="ARBA" id="ARBA00022771"/>
    </source>
</evidence>
<dbReference type="GeneID" id="70220170"/>
<name>A0A9P9H1U1_FUSRE</name>
<evidence type="ECO:0000256" key="4">
    <source>
        <dbReference type="PROSITE-ProRule" id="PRU00175"/>
    </source>
</evidence>